<evidence type="ECO:0000313" key="3">
    <source>
        <dbReference type="Proteomes" id="UP001310594"/>
    </source>
</evidence>
<comment type="caution">
    <text evidence="2">The sequence shown here is derived from an EMBL/GenBank/DDBJ whole genome shotgun (WGS) entry which is preliminary data.</text>
</comment>
<keyword evidence="1" id="KW-0732">Signal</keyword>
<evidence type="ECO:0000313" key="2">
    <source>
        <dbReference type="EMBL" id="KAK5702132.1"/>
    </source>
</evidence>
<evidence type="ECO:0000256" key="1">
    <source>
        <dbReference type="SAM" id="SignalP"/>
    </source>
</evidence>
<sequence>MNLSSLLLIPTLITAVAGWWPFESMNSPTLNETFAQITRISEDNVSSLTQIVHTLTLLAKFSSNMTSLQAVIENKPCLRAQLHTAFVAEDAVGACNRTIDVYNYAGTILAEGVDPTTPNVASLFTLWTAQSIEAGFRCDTLSDDAFVAYVAGLEQCKVEMLSMGLDYDSLMKAGRDTVKRTKETMRAAKMCALAL</sequence>
<protein>
    <recommendedName>
        <fullName evidence="4">Pectinesterase inhibitor domain-containing protein</fullName>
    </recommendedName>
</protein>
<dbReference type="Proteomes" id="UP001310594">
    <property type="component" value="Unassembled WGS sequence"/>
</dbReference>
<dbReference type="AlphaFoldDB" id="A0AAN8A3N7"/>
<gene>
    <name evidence="2" type="ORF">LTR97_004952</name>
</gene>
<proteinExistence type="predicted"/>
<dbReference type="EMBL" id="JAVRQU010000006">
    <property type="protein sequence ID" value="KAK5702132.1"/>
    <property type="molecule type" value="Genomic_DNA"/>
</dbReference>
<reference evidence="2" key="1">
    <citation type="submission" date="2023-08" db="EMBL/GenBank/DDBJ databases">
        <title>Black Yeasts Isolated from many extreme environments.</title>
        <authorList>
            <person name="Coleine C."/>
            <person name="Stajich J.E."/>
            <person name="Selbmann L."/>
        </authorList>
    </citation>
    <scope>NUCLEOTIDE SEQUENCE</scope>
    <source>
        <strain evidence="2">CCFEE 5810</strain>
    </source>
</reference>
<organism evidence="2 3">
    <name type="scientific">Elasticomyces elasticus</name>
    <dbReference type="NCBI Taxonomy" id="574655"/>
    <lineage>
        <taxon>Eukaryota</taxon>
        <taxon>Fungi</taxon>
        <taxon>Dikarya</taxon>
        <taxon>Ascomycota</taxon>
        <taxon>Pezizomycotina</taxon>
        <taxon>Dothideomycetes</taxon>
        <taxon>Dothideomycetidae</taxon>
        <taxon>Mycosphaerellales</taxon>
        <taxon>Teratosphaeriaceae</taxon>
        <taxon>Elasticomyces</taxon>
    </lineage>
</organism>
<evidence type="ECO:0008006" key="4">
    <source>
        <dbReference type="Google" id="ProtNLM"/>
    </source>
</evidence>
<feature type="signal peptide" evidence="1">
    <location>
        <begin position="1"/>
        <end position="18"/>
    </location>
</feature>
<name>A0AAN8A3N7_9PEZI</name>
<feature type="chain" id="PRO_5042961913" description="Pectinesterase inhibitor domain-containing protein" evidence="1">
    <location>
        <begin position="19"/>
        <end position="195"/>
    </location>
</feature>
<accession>A0AAN8A3N7</accession>